<dbReference type="AlphaFoldDB" id="M0A4U5"/>
<evidence type="ECO:0000313" key="3">
    <source>
        <dbReference type="Proteomes" id="UP000011693"/>
    </source>
</evidence>
<keyword evidence="1" id="KW-0472">Membrane</keyword>
<keyword evidence="1" id="KW-1133">Transmembrane helix</keyword>
<feature type="transmembrane region" description="Helical" evidence="1">
    <location>
        <begin position="12"/>
        <end position="32"/>
    </location>
</feature>
<proteinExistence type="predicted"/>
<gene>
    <name evidence="2" type="ORF">C482_19239</name>
</gene>
<comment type="caution">
    <text evidence="2">The sequence shown here is derived from an EMBL/GenBank/DDBJ whole genome shotgun (WGS) entry which is preliminary data.</text>
</comment>
<evidence type="ECO:0000256" key="1">
    <source>
        <dbReference type="SAM" id="Phobius"/>
    </source>
</evidence>
<dbReference type="EMBL" id="AOIN01000098">
    <property type="protein sequence ID" value="ELY93564.1"/>
    <property type="molecule type" value="Genomic_DNA"/>
</dbReference>
<reference evidence="2 3" key="1">
    <citation type="journal article" date="2014" name="PLoS Genet.">
        <title>Phylogenetically driven sequencing of extremely halophilic archaea reveals strategies for static and dynamic osmo-response.</title>
        <authorList>
            <person name="Becker E.A."/>
            <person name="Seitzer P.M."/>
            <person name="Tritt A."/>
            <person name="Larsen D."/>
            <person name="Krusor M."/>
            <person name="Yao A.I."/>
            <person name="Wu D."/>
            <person name="Madern D."/>
            <person name="Eisen J.A."/>
            <person name="Darling A.E."/>
            <person name="Facciotti M.T."/>
        </authorList>
    </citation>
    <scope>NUCLEOTIDE SEQUENCE [LARGE SCALE GENOMIC DNA]</scope>
    <source>
        <strain evidence="2 3">JCM 10990</strain>
    </source>
</reference>
<name>M0A4U5_9EURY</name>
<evidence type="ECO:0000313" key="2">
    <source>
        <dbReference type="EMBL" id="ELY93564.1"/>
    </source>
</evidence>
<feature type="transmembrane region" description="Helical" evidence="1">
    <location>
        <begin position="38"/>
        <end position="57"/>
    </location>
</feature>
<organism evidence="2 3">
    <name type="scientific">Natrialba chahannaoensis JCM 10990</name>
    <dbReference type="NCBI Taxonomy" id="1227492"/>
    <lineage>
        <taxon>Archaea</taxon>
        <taxon>Methanobacteriati</taxon>
        <taxon>Methanobacteriota</taxon>
        <taxon>Stenosarchaea group</taxon>
        <taxon>Halobacteria</taxon>
        <taxon>Halobacteriales</taxon>
        <taxon>Natrialbaceae</taxon>
        <taxon>Natrialba</taxon>
    </lineage>
</organism>
<dbReference type="OrthoDB" id="328971at2157"/>
<dbReference type="RefSeq" id="WP_006169375.1">
    <property type="nucleotide sequence ID" value="NZ_AOIN01000098.1"/>
</dbReference>
<accession>M0A4U5</accession>
<keyword evidence="3" id="KW-1185">Reference proteome</keyword>
<keyword evidence="1" id="KW-0812">Transmembrane</keyword>
<sequence>MSQAPSLFQNPFFRWGIAAFDAAIIAGIGLFLVEDETLQLGIYAVAVAALIITPIVLKRAASVE</sequence>
<dbReference type="Proteomes" id="UP000011693">
    <property type="component" value="Unassembled WGS sequence"/>
</dbReference>
<protein>
    <submittedName>
        <fullName evidence="2">Uncharacterized protein</fullName>
    </submittedName>
</protein>